<keyword evidence="1" id="KW-0436">Ligase</keyword>
<dbReference type="PANTHER" id="PTHR40037">
    <property type="entry name" value="PHOSPHOESTERASE YJCG-RELATED"/>
    <property type="match status" value="1"/>
</dbReference>
<dbReference type="AlphaFoldDB" id="A0A401ZMV8"/>
<dbReference type="SUPFAM" id="SSF55144">
    <property type="entry name" value="LigT-like"/>
    <property type="match status" value="1"/>
</dbReference>
<protein>
    <submittedName>
        <fullName evidence="1">2'-5' RNA ligase</fullName>
    </submittedName>
</protein>
<dbReference type="PANTHER" id="PTHR40037:SF1">
    <property type="entry name" value="PHOSPHOESTERASE SAOUHSC_00951-RELATED"/>
    <property type="match status" value="1"/>
</dbReference>
<proteinExistence type="predicted"/>
<dbReference type="InterPro" id="IPR050580">
    <property type="entry name" value="2H_phosphoesterase_YjcG-like"/>
</dbReference>
<reference evidence="2" key="1">
    <citation type="submission" date="2018-12" db="EMBL/GenBank/DDBJ databases">
        <title>Tengunoibacter tsumagoiensis gen. nov., sp. nov., Dictyobacter kobayashii sp. nov., D. alpinus sp. nov., and D. joshuensis sp. nov. and description of Dictyobacteraceae fam. nov. within the order Ktedonobacterales isolated from Tengu-no-mugimeshi.</title>
        <authorList>
            <person name="Wang C.M."/>
            <person name="Zheng Y."/>
            <person name="Sakai Y."/>
            <person name="Toyoda A."/>
            <person name="Minakuchi Y."/>
            <person name="Abe K."/>
            <person name="Yokota A."/>
            <person name="Yabe S."/>
        </authorList>
    </citation>
    <scope>NUCLEOTIDE SEQUENCE [LARGE SCALE GENOMIC DNA]</scope>
    <source>
        <strain evidence="2">S-27</strain>
    </source>
</reference>
<dbReference type="Pfam" id="PF13563">
    <property type="entry name" value="2_5_RNA_ligase2"/>
    <property type="match status" value="1"/>
</dbReference>
<comment type="caution">
    <text evidence="1">The sequence shown here is derived from an EMBL/GenBank/DDBJ whole genome shotgun (WGS) entry which is preliminary data.</text>
</comment>
<dbReference type="InterPro" id="IPR009097">
    <property type="entry name" value="Cyclic_Pdiesterase"/>
</dbReference>
<name>A0A401ZMV8_9CHLR</name>
<evidence type="ECO:0000313" key="1">
    <source>
        <dbReference type="EMBL" id="GCE08211.1"/>
    </source>
</evidence>
<dbReference type="EMBL" id="BIFQ01000002">
    <property type="protein sequence ID" value="GCE08211.1"/>
    <property type="molecule type" value="Genomic_DNA"/>
</dbReference>
<dbReference type="GO" id="GO:0016874">
    <property type="term" value="F:ligase activity"/>
    <property type="evidence" value="ECO:0007669"/>
    <property type="project" value="UniProtKB-KW"/>
</dbReference>
<dbReference type="Gene3D" id="3.90.1140.10">
    <property type="entry name" value="Cyclic phosphodiesterase"/>
    <property type="match status" value="1"/>
</dbReference>
<sequence>MLKRAIVIFPESEQIELIQQIREAHDPLARLIPPHITLVFPFDSEISTKELARHMSSAVQNFRPFTLSLRGITGHTGEYLFLNVKVGNDQLISLHDQLYTGLLAPYFTAAETYFPHLTVGRLGDPAAFAHALKQMQAINSAFEAEIRQISAYLIGPNGKRQVECQAALA</sequence>
<evidence type="ECO:0000313" key="2">
    <source>
        <dbReference type="Proteomes" id="UP000287224"/>
    </source>
</evidence>
<dbReference type="OrthoDB" id="1524661at2"/>
<organism evidence="1 2">
    <name type="scientific">Dictyobacter aurantiacus</name>
    <dbReference type="NCBI Taxonomy" id="1936993"/>
    <lineage>
        <taxon>Bacteria</taxon>
        <taxon>Bacillati</taxon>
        <taxon>Chloroflexota</taxon>
        <taxon>Ktedonobacteria</taxon>
        <taxon>Ktedonobacterales</taxon>
        <taxon>Dictyobacteraceae</taxon>
        <taxon>Dictyobacter</taxon>
    </lineage>
</organism>
<dbReference type="Proteomes" id="UP000287224">
    <property type="component" value="Unassembled WGS sequence"/>
</dbReference>
<accession>A0A401ZMV8</accession>
<gene>
    <name evidence="1" type="ORF">KDAU_55400</name>
</gene>
<keyword evidence="2" id="KW-1185">Reference proteome</keyword>
<dbReference type="RefSeq" id="WP_126600605.1">
    <property type="nucleotide sequence ID" value="NZ_BIFQ01000002.1"/>
</dbReference>